<comment type="caution">
    <text evidence="1">Lacks conserved residue(s) required for the propagation of feature annotation.</text>
</comment>
<dbReference type="InterPro" id="IPR050372">
    <property type="entry name" value="Neurexin-related_CASP"/>
</dbReference>
<dbReference type="EMBL" id="NCKV01000411">
    <property type="protein sequence ID" value="RWS30698.1"/>
    <property type="molecule type" value="Genomic_DNA"/>
</dbReference>
<feature type="domain" description="Laminin G" evidence="2">
    <location>
        <begin position="26"/>
        <end position="90"/>
    </location>
</feature>
<dbReference type="InterPro" id="IPR013320">
    <property type="entry name" value="ConA-like_dom_sf"/>
</dbReference>
<dbReference type="PROSITE" id="PS50025">
    <property type="entry name" value="LAM_G_DOMAIN"/>
    <property type="match status" value="1"/>
</dbReference>
<dbReference type="PANTHER" id="PTHR15036:SF85">
    <property type="entry name" value="SP2353, ISOFORM A"/>
    <property type="match status" value="1"/>
</dbReference>
<protein>
    <submittedName>
        <fullName evidence="3">Pikachurin-like protein</fullName>
    </submittedName>
</protein>
<keyword evidence="4" id="KW-1185">Reference proteome</keyword>
<reference evidence="3 4" key="1">
    <citation type="journal article" date="2018" name="Gigascience">
        <title>Genomes of trombidid mites reveal novel predicted allergens and laterally-transferred genes associated with secondary metabolism.</title>
        <authorList>
            <person name="Dong X."/>
            <person name="Chaisiri K."/>
            <person name="Xia D."/>
            <person name="Armstrong S.D."/>
            <person name="Fang Y."/>
            <person name="Donnelly M.J."/>
            <person name="Kadowaki T."/>
            <person name="McGarry J.W."/>
            <person name="Darby A.C."/>
            <person name="Makepeace B.L."/>
        </authorList>
    </citation>
    <scope>NUCLEOTIDE SEQUENCE [LARGE SCALE GENOMIC DNA]</scope>
    <source>
        <strain evidence="3">UoL-UT</strain>
    </source>
</reference>
<evidence type="ECO:0000256" key="1">
    <source>
        <dbReference type="PROSITE-ProRule" id="PRU00122"/>
    </source>
</evidence>
<dbReference type="GO" id="GO:0016020">
    <property type="term" value="C:membrane"/>
    <property type="evidence" value="ECO:0007669"/>
    <property type="project" value="UniProtKB-SubCell"/>
</dbReference>
<dbReference type="PANTHER" id="PTHR15036">
    <property type="entry name" value="PIKACHURIN-LIKE PROTEIN"/>
    <property type="match status" value="1"/>
</dbReference>
<dbReference type="STRING" id="299467.A0A443ST36"/>
<dbReference type="Proteomes" id="UP000288716">
    <property type="component" value="Unassembled WGS sequence"/>
</dbReference>
<evidence type="ECO:0000313" key="3">
    <source>
        <dbReference type="EMBL" id="RWS30698.1"/>
    </source>
</evidence>
<evidence type="ECO:0000259" key="2">
    <source>
        <dbReference type="PROSITE" id="PS50025"/>
    </source>
</evidence>
<proteinExistence type="predicted"/>
<organism evidence="3 4">
    <name type="scientific">Leptotrombidium deliense</name>
    <dbReference type="NCBI Taxonomy" id="299467"/>
    <lineage>
        <taxon>Eukaryota</taxon>
        <taxon>Metazoa</taxon>
        <taxon>Ecdysozoa</taxon>
        <taxon>Arthropoda</taxon>
        <taxon>Chelicerata</taxon>
        <taxon>Arachnida</taxon>
        <taxon>Acari</taxon>
        <taxon>Acariformes</taxon>
        <taxon>Trombidiformes</taxon>
        <taxon>Prostigmata</taxon>
        <taxon>Anystina</taxon>
        <taxon>Parasitengona</taxon>
        <taxon>Trombiculoidea</taxon>
        <taxon>Trombiculidae</taxon>
        <taxon>Leptotrombidium</taxon>
    </lineage>
</organism>
<name>A0A443ST36_9ACAR</name>
<dbReference type="SUPFAM" id="SSF49899">
    <property type="entry name" value="Concanavalin A-like lectins/glucanases"/>
    <property type="match status" value="1"/>
</dbReference>
<dbReference type="Gene3D" id="2.60.120.200">
    <property type="match status" value="1"/>
</dbReference>
<dbReference type="InterPro" id="IPR001791">
    <property type="entry name" value="Laminin_G"/>
</dbReference>
<dbReference type="AlphaFoldDB" id="A0A443ST36"/>
<evidence type="ECO:0000313" key="4">
    <source>
        <dbReference type="Proteomes" id="UP000288716"/>
    </source>
</evidence>
<dbReference type="CDD" id="cd00110">
    <property type="entry name" value="LamG"/>
    <property type="match status" value="1"/>
</dbReference>
<dbReference type="OrthoDB" id="6515763at2759"/>
<comment type="caution">
    <text evidence="3">The sequence shown here is derived from an EMBL/GenBank/DDBJ whole genome shotgun (WGS) entry which is preliminary data.</text>
</comment>
<gene>
    <name evidence="3" type="ORF">B4U80_10298</name>
</gene>
<dbReference type="VEuPathDB" id="VectorBase:LDEU001343"/>
<sequence length="90" mass="10315">MGNANRKHTHATDRTTTCSANAAMEVRFPRFRGRSYLALPTLRDAHKSMKITIEFKPEYYDGILLYSGEKRNLDGDFIAVVLTQGFVEFR</sequence>
<accession>A0A443ST36</accession>